<organism evidence="2 3">
    <name type="scientific">Ridgeia piscesae</name>
    <name type="common">Tubeworm</name>
    <dbReference type="NCBI Taxonomy" id="27915"/>
    <lineage>
        <taxon>Eukaryota</taxon>
        <taxon>Metazoa</taxon>
        <taxon>Spiralia</taxon>
        <taxon>Lophotrochozoa</taxon>
        <taxon>Annelida</taxon>
        <taxon>Polychaeta</taxon>
        <taxon>Sedentaria</taxon>
        <taxon>Canalipalpata</taxon>
        <taxon>Sabellida</taxon>
        <taxon>Siboglinidae</taxon>
        <taxon>Ridgeia</taxon>
    </lineage>
</organism>
<evidence type="ECO:0000256" key="1">
    <source>
        <dbReference type="SAM" id="SignalP"/>
    </source>
</evidence>
<evidence type="ECO:0000313" key="2">
    <source>
        <dbReference type="EMBL" id="KAK2151659.1"/>
    </source>
</evidence>
<sequence length="88" mass="9111">MAPFLMGHGSGATVVLLTAFVVFLVTIPSNSGARCRFASSSASQDSCIFPCRCTKGCNTTTGDCLDDGRCVAGHPSDHRWSGPACQIG</sequence>
<gene>
    <name evidence="2" type="ORF">NP493_2592g00012</name>
</gene>
<keyword evidence="1" id="KW-0732">Signal</keyword>
<accession>A0AAD9N2C2</accession>
<proteinExistence type="predicted"/>
<feature type="signal peptide" evidence="1">
    <location>
        <begin position="1"/>
        <end position="32"/>
    </location>
</feature>
<evidence type="ECO:0008006" key="4">
    <source>
        <dbReference type="Google" id="ProtNLM"/>
    </source>
</evidence>
<evidence type="ECO:0000313" key="3">
    <source>
        <dbReference type="Proteomes" id="UP001209878"/>
    </source>
</evidence>
<dbReference type="EMBL" id="JAODUO010002579">
    <property type="protein sequence ID" value="KAK2151659.1"/>
    <property type="molecule type" value="Genomic_DNA"/>
</dbReference>
<name>A0AAD9N2C2_RIDPI</name>
<keyword evidence="3" id="KW-1185">Reference proteome</keyword>
<comment type="caution">
    <text evidence="2">The sequence shown here is derived from an EMBL/GenBank/DDBJ whole genome shotgun (WGS) entry which is preliminary data.</text>
</comment>
<feature type="chain" id="PRO_5042009869" description="Secreted peptide" evidence="1">
    <location>
        <begin position="33"/>
        <end position="88"/>
    </location>
</feature>
<dbReference type="AlphaFoldDB" id="A0AAD9N2C2"/>
<dbReference type="Proteomes" id="UP001209878">
    <property type="component" value="Unassembled WGS sequence"/>
</dbReference>
<protein>
    <recommendedName>
        <fullName evidence="4">Secreted peptide</fullName>
    </recommendedName>
</protein>
<reference evidence="2" key="1">
    <citation type="journal article" date="2023" name="Mol. Biol. Evol.">
        <title>Third-Generation Sequencing Reveals the Adaptive Role of the Epigenome in Three Deep-Sea Polychaetes.</title>
        <authorList>
            <person name="Perez M."/>
            <person name="Aroh O."/>
            <person name="Sun Y."/>
            <person name="Lan Y."/>
            <person name="Juniper S.K."/>
            <person name="Young C.R."/>
            <person name="Angers B."/>
            <person name="Qian P.Y."/>
        </authorList>
    </citation>
    <scope>NUCLEOTIDE SEQUENCE</scope>
    <source>
        <strain evidence="2">R07B-5</strain>
    </source>
</reference>